<name>A0ABV6W1T6_9ACTN</name>
<dbReference type="EMBL" id="JBHFAB010000022">
    <property type="protein sequence ID" value="MFC1419959.1"/>
    <property type="molecule type" value="Genomic_DNA"/>
</dbReference>
<keyword evidence="2" id="KW-1133">Transmembrane helix</keyword>
<dbReference type="PANTHER" id="PTHR37507:SF2">
    <property type="entry name" value="SPORULATION PROTEIN YDCC"/>
    <property type="match status" value="1"/>
</dbReference>
<dbReference type="SUPFAM" id="SSF89392">
    <property type="entry name" value="Prokaryotic lipoproteins and lipoprotein localization factors"/>
    <property type="match status" value="1"/>
</dbReference>
<feature type="compositionally biased region" description="Polar residues" evidence="1">
    <location>
        <begin position="331"/>
        <end position="340"/>
    </location>
</feature>
<dbReference type="InterPro" id="IPR006311">
    <property type="entry name" value="TAT_signal"/>
</dbReference>
<keyword evidence="2" id="KW-0472">Membrane</keyword>
<accession>A0ABV6W1T6</accession>
<dbReference type="Proteomes" id="UP001592531">
    <property type="component" value="Unassembled WGS sequence"/>
</dbReference>
<sequence length="416" mass="40768">MSNESDQDQGYGAQADRPGEPVAAPRAGLGRRRRVLVPAAVAAVVAAGVVAVPALAASQDLPSVTAQQLLTKMLSSKVQTFSGNVTATVDLGLPAGLSGLLPSGAAGAGVGGSAGSAKADPSQAAAEQQLIALLSGGKHSFQIAADGQDRQRVSSADAGTAFTAVHNGGSAWIYDAQGNTATHLTGIDAGAAGADSPLSNPQQVAAQALKALGPSTSVSVAGTSKVAGQSVYELSVKPKGSGSTVGEVRIAVDAANGMPLQVRVNPADGSDSILNVSFTHVSFATPAASTFAFTPPSGAKVTEQAAPSHSAATAKGDKGQQGILGEKGAKTGNSDIGSNEKTIGTGWSTIYSFAPATGGGKAGSPASDISGLKALGKQVPGGTLISTKLVNVLITDKGTVYAGAVTPALLQQAAGK</sequence>
<evidence type="ECO:0000313" key="4">
    <source>
        <dbReference type="Proteomes" id="UP001592531"/>
    </source>
</evidence>
<protein>
    <submittedName>
        <fullName evidence="3">Outer membrane lipoprotein carrier protein LolA</fullName>
    </submittedName>
</protein>
<evidence type="ECO:0000313" key="3">
    <source>
        <dbReference type="EMBL" id="MFC1419959.1"/>
    </source>
</evidence>
<reference evidence="3 4" key="1">
    <citation type="submission" date="2024-09" db="EMBL/GenBank/DDBJ databases">
        <authorList>
            <person name="Lee S.D."/>
        </authorList>
    </citation>
    <scope>NUCLEOTIDE SEQUENCE [LARGE SCALE GENOMIC DNA]</scope>
    <source>
        <strain evidence="3 4">N8-3</strain>
    </source>
</reference>
<feature type="region of interest" description="Disordered" evidence="1">
    <location>
        <begin position="1"/>
        <end position="27"/>
    </location>
</feature>
<keyword evidence="4" id="KW-1185">Reference proteome</keyword>
<dbReference type="Gene3D" id="2.50.20.10">
    <property type="entry name" value="Lipoprotein localisation LolA/LolB/LppX"/>
    <property type="match status" value="1"/>
</dbReference>
<evidence type="ECO:0000256" key="1">
    <source>
        <dbReference type="SAM" id="MobiDB-lite"/>
    </source>
</evidence>
<organism evidence="3 4">
    <name type="scientific">Streptacidiphilus cavernicola</name>
    <dbReference type="NCBI Taxonomy" id="3342716"/>
    <lineage>
        <taxon>Bacteria</taxon>
        <taxon>Bacillati</taxon>
        <taxon>Actinomycetota</taxon>
        <taxon>Actinomycetes</taxon>
        <taxon>Kitasatosporales</taxon>
        <taxon>Streptomycetaceae</taxon>
        <taxon>Streptacidiphilus</taxon>
    </lineage>
</organism>
<dbReference type="InterPro" id="IPR029046">
    <property type="entry name" value="LolA/LolB/LppX"/>
</dbReference>
<dbReference type="PANTHER" id="PTHR37507">
    <property type="entry name" value="SPORULATION PROTEIN YDCC"/>
    <property type="match status" value="1"/>
</dbReference>
<keyword evidence="3" id="KW-0449">Lipoprotein</keyword>
<keyword evidence="2" id="KW-0812">Transmembrane</keyword>
<gene>
    <name evidence="3" type="ORF">ACEZDE_25455</name>
</gene>
<evidence type="ECO:0000256" key="2">
    <source>
        <dbReference type="SAM" id="Phobius"/>
    </source>
</evidence>
<dbReference type="PROSITE" id="PS51318">
    <property type="entry name" value="TAT"/>
    <property type="match status" value="1"/>
</dbReference>
<dbReference type="InterPro" id="IPR052944">
    <property type="entry name" value="Sporulation_related"/>
</dbReference>
<comment type="caution">
    <text evidence="3">The sequence shown here is derived from an EMBL/GenBank/DDBJ whole genome shotgun (WGS) entry which is preliminary data.</text>
</comment>
<dbReference type="RefSeq" id="WP_380540272.1">
    <property type="nucleotide sequence ID" value="NZ_JBHFAB010000022.1"/>
</dbReference>
<feature type="region of interest" description="Disordered" evidence="1">
    <location>
        <begin position="300"/>
        <end position="340"/>
    </location>
</feature>
<proteinExistence type="predicted"/>
<feature type="transmembrane region" description="Helical" evidence="2">
    <location>
        <begin position="35"/>
        <end position="56"/>
    </location>
</feature>